<name>A0A0D5YQX2_9FLAO</name>
<dbReference type="InterPro" id="IPR006869">
    <property type="entry name" value="DUF547"/>
</dbReference>
<evidence type="ECO:0000313" key="2">
    <source>
        <dbReference type="EMBL" id="AKA34652.1"/>
    </source>
</evidence>
<dbReference type="OrthoDB" id="526867at2"/>
<dbReference type="PANTHER" id="PTHR34386">
    <property type="entry name" value="GLUTAREDOXIN"/>
    <property type="match status" value="1"/>
</dbReference>
<evidence type="ECO:0000259" key="1">
    <source>
        <dbReference type="Pfam" id="PF04784"/>
    </source>
</evidence>
<dbReference type="GO" id="GO:0009055">
    <property type="term" value="F:electron transfer activity"/>
    <property type="evidence" value="ECO:0007669"/>
    <property type="project" value="TreeGrafter"/>
</dbReference>
<dbReference type="EMBL" id="CP011071">
    <property type="protein sequence ID" value="AKA34652.1"/>
    <property type="molecule type" value="Genomic_DNA"/>
</dbReference>
<dbReference type="Pfam" id="PF04784">
    <property type="entry name" value="DUF547"/>
    <property type="match status" value="1"/>
</dbReference>
<dbReference type="RefSeq" id="WP_157517991.1">
    <property type="nucleotide sequence ID" value="NZ_CP011071.1"/>
</dbReference>
<dbReference type="HOGENOM" id="CLU_054137_1_2_10"/>
<sequence>MPILKKIVTVLLFGFYQLGFPQSTTAFFSKADDFLSTHVKNGRVDYQSIKQNPTTLNGLIDMAKEFSVSMDDPKVYQAFWINAYNLLVIHEVVAHYPVSSPLDIKGIFDEKKHKVSGKNVTLNEIENDLLRRKFPEEARFHFVLVCAGLGCPPLIDEAYLPNKLEAQMQRQTIQALNNPEFIKIRGDKVLLSQIFEWYREDFVQGGKTVIDFINRFRKEKIEVDKGVGHYSYDWRLNDLNKS</sequence>
<dbReference type="PATRIC" id="fig|516051.4.peg.1041"/>
<proteinExistence type="predicted"/>
<dbReference type="GO" id="GO:0045454">
    <property type="term" value="P:cell redox homeostasis"/>
    <property type="evidence" value="ECO:0007669"/>
    <property type="project" value="TreeGrafter"/>
</dbReference>
<dbReference type="InterPro" id="IPR051548">
    <property type="entry name" value="Grx-like_ET"/>
</dbReference>
<organism evidence="2 3">
    <name type="scientific">Flagellimonas lutaonensis</name>
    <dbReference type="NCBI Taxonomy" id="516051"/>
    <lineage>
        <taxon>Bacteria</taxon>
        <taxon>Pseudomonadati</taxon>
        <taxon>Bacteroidota</taxon>
        <taxon>Flavobacteriia</taxon>
        <taxon>Flavobacteriales</taxon>
        <taxon>Flavobacteriaceae</taxon>
        <taxon>Flagellimonas</taxon>
    </lineage>
</organism>
<accession>A0A0D5YQX2</accession>
<feature type="domain" description="DUF547" evidence="1">
    <location>
        <begin position="77"/>
        <end position="172"/>
    </location>
</feature>
<gene>
    <name evidence="2" type="ORF">VC82_1004</name>
</gene>
<dbReference type="Proteomes" id="UP000032726">
    <property type="component" value="Chromosome"/>
</dbReference>
<evidence type="ECO:0000313" key="3">
    <source>
        <dbReference type="Proteomes" id="UP000032726"/>
    </source>
</evidence>
<dbReference type="KEGG" id="mlt:VC82_1004"/>
<dbReference type="STRING" id="516051.VC82_1004"/>
<dbReference type="AlphaFoldDB" id="A0A0D5YQX2"/>
<protein>
    <recommendedName>
        <fullName evidence="1">DUF547 domain-containing protein</fullName>
    </recommendedName>
</protein>
<keyword evidence="3" id="KW-1185">Reference proteome</keyword>
<dbReference type="PANTHER" id="PTHR34386:SF1">
    <property type="entry name" value="GLUTAREDOXIN-LIKE PROTEIN NRDH"/>
    <property type="match status" value="1"/>
</dbReference>
<reference evidence="2 3" key="1">
    <citation type="submission" date="2015-03" db="EMBL/GenBank/DDBJ databases">
        <title>Complete genome sequence of Muricauda lutaonensis CC-HSB-11T, isolated from a coastal hot spring.</title>
        <authorList>
            <person name="Kim K.M."/>
        </authorList>
    </citation>
    <scope>NUCLEOTIDE SEQUENCE [LARGE SCALE GENOMIC DNA]</scope>
    <source>
        <strain evidence="2 3">CC-HSB-11</strain>
    </source>
</reference>